<dbReference type="EMBL" id="BSUZ01000001">
    <property type="protein sequence ID" value="GMA84829.1"/>
    <property type="molecule type" value="Genomic_DNA"/>
</dbReference>
<dbReference type="PANTHER" id="PTHR33406">
    <property type="entry name" value="MEMBRANE PROTEIN MJ1562-RELATED"/>
    <property type="match status" value="1"/>
</dbReference>
<feature type="compositionally biased region" description="Low complexity" evidence="7">
    <location>
        <begin position="304"/>
        <end position="322"/>
    </location>
</feature>
<keyword evidence="11" id="KW-1185">Reference proteome</keyword>
<feature type="transmembrane region" description="Helical" evidence="8">
    <location>
        <begin position="39"/>
        <end position="64"/>
    </location>
</feature>
<keyword evidence="5 8" id="KW-1133">Transmembrane helix</keyword>
<feature type="compositionally biased region" description="Basic and acidic residues" evidence="7">
    <location>
        <begin position="270"/>
        <end position="283"/>
    </location>
</feature>
<evidence type="ECO:0000256" key="2">
    <source>
        <dbReference type="ARBA" id="ARBA00010157"/>
    </source>
</evidence>
<gene>
    <name evidence="10" type="ORF">GCM10025868_00790</name>
</gene>
<reference evidence="11" key="1">
    <citation type="journal article" date="2019" name="Int. J. Syst. Evol. Microbiol.">
        <title>The Global Catalogue of Microorganisms (GCM) 10K type strain sequencing project: providing services to taxonomists for standard genome sequencing and annotation.</title>
        <authorList>
            <consortium name="The Broad Institute Genomics Platform"/>
            <consortium name="The Broad Institute Genome Sequencing Center for Infectious Disease"/>
            <person name="Wu L."/>
            <person name="Ma J."/>
        </authorList>
    </citation>
    <scope>NUCLEOTIDE SEQUENCE [LARGE SCALE GENOMIC DNA]</scope>
    <source>
        <strain evidence="11">NBRC 108730</strain>
    </source>
</reference>
<feature type="compositionally biased region" description="Low complexity" evidence="7">
    <location>
        <begin position="252"/>
        <end position="261"/>
    </location>
</feature>
<keyword evidence="4 8" id="KW-0812">Transmembrane</keyword>
<evidence type="ECO:0000256" key="8">
    <source>
        <dbReference type="SAM" id="Phobius"/>
    </source>
</evidence>
<organism evidence="10 11">
    <name type="scientific">Angustibacter aerolatus</name>
    <dbReference type="NCBI Taxonomy" id="1162965"/>
    <lineage>
        <taxon>Bacteria</taxon>
        <taxon>Bacillati</taxon>
        <taxon>Actinomycetota</taxon>
        <taxon>Actinomycetes</taxon>
        <taxon>Kineosporiales</taxon>
        <taxon>Kineosporiaceae</taxon>
    </lineage>
</organism>
<feature type="region of interest" description="Disordered" evidence="7">
    <location>
        <begin position="221"/>
        <end position="354"/>
    </location>
</feature>
<evidence type="ECO:0000256" key="1">
    <source>
        <dbReference type="ARBA" id="ARBA00004651"/>
    </source>
</evidence>
<feature type="region of interest" description="Disordered" evidence="7">
    <location>
        <begin position="129"/>
        <end position="182"/>
    </location>
</feature>
<evidence type="ECO:0000259" key="9">
    <source>
        <dbReference type="Pfam" id="PF03176"/>
    </source>
</evidence>
<evidence type="ECO:0000256" key="7">
    <source>
        <dbReference type="SAM" id="MobiDB-lite"/>
    </source>
</evidence>
<feature type="compositionally biased region" description="Basic residues" evidence="7">
    <location>
        <begin position="156"/>
        <end position="178"/>
    </location>
</feature>
<dbReference type="InterPro" id="IPR050545">
    <property type="entry name" value="Mycobact_MmpL"/>
</dbReference>
<evidence type="ECO:0000313" key="10">
    <source>
        <dbReference type="EMBL" id="GMA84829.1"/>
    </source>
</evidence>
<accession>A0ABQ6JCA4</accession>
<dbReference type="Proteomes" id="UP001157017">
    <property type="component" value="Unassembled WGS sequence"/>
</dbReference>
<comment type="similarity">
    <text evidence="2">Belongs to the resistance-nodulation-cell division (RND) (TC 2.A.6) family. MmpL subfamily.</text>
</comment>
<comment type="subcellular location">
    <subcellularLocation>
        <location evidence="1">Cell membrane</location>
        <topology evidence="1">Multi-pass membrane protein</topology>
    </subcellularLocation>
</comment>
<name>A0ABQ6JCA4_9ACTN</name>
<comment type="caution">
    <text evidence="10">The sequence shown here is derived from an EMBL/GenBank/DDBJ whole genome shotgun (WGS) entry which is preliminary data.</text>
</comment>
<protein>
    <recommendedName>
        <fullName evidence="9">Membrane transport protein MMPL domain-containing protein</fullName>
    </recommendedName>
</protein>
<keyword evidence="3" id="KW-1003">Cell membrane</keyword>
<evidence type="ECO:0000256" key="3">
    <source>
        <dbReference type="ARBA" id="ARBA00022475"/>
    </source>
</evidence>
<sequence length="413" mass="43127">MRRALESAAPAVLAGSSTVVLALLGLGLARDTFVTSLGYSGALGIAIALAFALLLLPATLVLFGRNLFWPFVPRVGQPDPSRTGLWRRVGERVTRRPAAVVAGGVVVLAALTAGGVGIAVGQTPTEQFLQRPESVAGQEQAGAGVPRRQQPADARRRARRGGRRGAARGARRRRRGSVRRAGADDRSVAFDVVLGAQPGSDAAFTAVRALRDAVHPVGGLVGGSDAEPARHQHHGRPGPRAAAAARARHRAGGAAPAAALGGRRGAARGDGGRDVRGQHRREPGSPSTTCSGTRRWPTRHRCSRSCSSSRSAWTTTSSSRPGLARRRAAARTPARRSSPPWPSPAASSPAPASCSPPCSRCSACCPSCRLAQIGVIVGFGVLLDTLVVRSLIVPARVSLLGERFWWPSHPRRP</sequence>
<evidence type="ECO:0000256" key="4">
    <source>
        <dbReference type="ARBA" id="ARBA00022692"/>
    </source>
</evidence>
<proteinExistence type="inferred from homology"/>
<feature type="compositionally biased region" description="Low complexity" evidence="7">
    <location>
        <begin position="330"/>
        <end position="354"/>
    </location>
</feature>
<feature type="domain" description="Membrane transport protein MMPL" evidence="9">
    <location>
        <begin position="370"/>
        <end position="409"/>
    </location>
</feature>
<dbReference type="SUPFAM" id="SSF82866">
    <property type="entry name" value="Multidrug efflux transporter AcrB transmembrane domain"/>
    <property type="match status" value="1"/>
</dbReference>
<feature type="domain" description="Membrane transport protein MMPL" evidence="9">
    <location>
        <begin position="1"/>
        <end position="99"/>
    </location>
</feature>
<dbReference type="Pfam" id="PF03176">
    <property type="entry name" value="MMPL"/>
    <property type="match status" value="2"/>
</dbReference>
<dbReference type="PANTHER" id="PTHR33406:SF6">
    <property type="entry name" value="MEMBRANE PROTEIN YDGH-RELATED"/>
    <property type="match status" value="1"/>
</dbReference>
<evidence type="ECO:0000313" key="11">
    <source>
        <dbReference type="Proteomes" id="UP001157017"/>
    </source>
</evidence>
<dbReference type="Gene3D" id="1.20.1640.10">
    <property type="entry name" value="Multidrug efflux transporter AcrB transmembrane domain"/>
    <property type="match status" value="1"/>
</dbReference>
<keyword evidence="6 8" id="KW-0472">Membrane</keyword>
<evidence type="ECO:0000256" key="6">
    <source>
        <dbReference type="ARBA" id="ARBA00023136"/>
    </source>
</evidence>
<dbReference type="InterPro" id="IPR004869">
    <property type="entry name" value="MMPL_dom"/>
</dbReference>
<evidence type="ECO:0000256" key="5">
    <source>
        <dbReference type="ARBA" id="ARBA00022989"/>
    </source>
</evidence>
<feature type="transmembrane region" description="Helical" evidence="8">
    <location>
        <begin position="97"/>
        <end position="120"/>
    </location>
</feature>